<dbReference type="PANTHER" id="PTHR23355">
    <property type="entry name" value="RIBONUCLEASE"/>
    <property type="match status" value="1"/>
</dbReference>
<dbReference type="Pfam" id="PF00773">
    <property type="entry name" value="RNB"/>
    <property type="match status" value="2"/>
</dbReference>
<name>A0A6C0C5P3_9ZZZZ</name>
<dbReference type="PANTHER" id="PTHR23355:SF9">
    <property type="entry name" value="DIS3-LIKE EXONUCLEASE 2"/>
    <property type="match status" value="1"/>
</dbReference>
<dbReference type="InterPro" id="IPR001900">
    <property type="entry name" value="RNase_II/R"/>
</dbReference>
<dbReference type="Pfam" id="PF17849">
    <property type="entry name" value="OB_Dis3"/>
    <property type="match status" value="1"/>
</dbReference>
<dbReference type="InterPro" id="IPR012340">
    <property type="entry name" value="NA-bd_OB-fold"/>
</dbReference>
<evidence type="ECO:0000259" key="1">
    <source>
        <dbReference type="SMART" id="SM00955"/>
    </source>
</evidence>
<dbReference type="EMBL" id="MN739334">
    <property type="protein sequence ID" value="QHS98968.1"/>
    <property type="molecule type" value="Genomic_DNA"/>
</dbReference>
<feature type="domain" description="RNB" evidence="1">
    <location>
        <begin position="188"/>
        <end position="447"/>
    </location>
</feature>
<proteinExistence type="predicted"/>
<dbReference type="GO" id="GO:0000175">
    <property type="term" value="F:3'-5'-RNA exonuclease activity"/>
    <property type="evidence" value="ECO:0007669"/>
    <property type="project" value="TreeGrafter"/>
</dbReference>
<dbReference type="GO" id="GO:0000932">
    <property type="term" value="C:P-body"/>
    <property type="evidence" value="ECO:0007669"/>
    <property type="project" value="TreeGrafter"/>
</dbReference>
<dbReference type="SUPFAM" id="SSF50249">
    <property type="entry name" value="Nucleic acid-binding proteins"/>
    <property type="match status" value="1"/>
</dbReference>
<organism evidence="2">
    <name type="scientific">viral metagenome</name>
    <dbReference type="NCBI Taxonomy" id="1070528"/>
    <lineage>
        <taxon>unclassified sequences</taxon>
        <taxon>metagenomes</taxon>
        <taxon>organismal metagenomes</taxon>
    </lineage>
</organism>
<dbReference type="SMART" id="SM00955">
    <property type="entry name" value="RNB"/>
    <property type="match status" value="1"/>
</dbReference>
<evidence type="ECO:0000313" key="2">
    <source>
        <dbReference type="EMBL" id="QHS98968.1"/>
    </source>
</evidence>
<dbReference type="InterPro" id="IPR041505">
    <property type="entry name" value="Dis3_CSD2"/>
</dbReference>
<dbReference type="GO" id="GO:0006402">
    <property type="term" value="P:mRNA catabolic process"/>
    <property type="evidence" value="ECO:0007669"/>
    <property type="project" value="TreeGrafter"/>
</dbReference>
<dbReference type="InterPro" id="IPR050180">
    <property type="entry name" value="RNR_Ribonuclease"/>
</dbReference>
<protein>
    <recommendedName>
        <fullName evidence="1">RNB domain-containing protein</fullName>
    </recommendedName>
</protein>
<dbReference type="GO" id="GO:0003723">
    <property type="term" value="F:RNA binding"/>
    <property type="evidence" value="ECO:0007669"/>
    <property type="project" value="InterPro"/>
</dbReference>
<sequence>MSFTLQVADRNYNSFTINRLNDADIPPINPIEHKLLNQDIFDYHAISRTVTIRHSTTREMSNIPGVLVLEGNKRYGKHKRKFLYKCIPDDRRLPVFMVPYLIRMEFNKRQYNKYVIFKFNNWESKHPRGLLVQTLGNVTELPNFYEYQLYCKSLYSPIQIFKKAAMQSLKTKTETEYIGYIQSNYINVEDRRRWDVITIDPLTSKDFDDAFGVRELEDNTCMISIYISNVSFWMDSLGLWDSFSKRVSTIYLPDRKRPMLPNILSDSLCSLQEGCSRFAFTLDLIVDKYDWSIKNHSFKNTCICVRKNLRYDTVEQQEDNAFKKCLYYAKRMNRVGKYIDNIANCHDLIAYLMILMNYLSATHLKKHKVGIFRSAKFNSEFIAPNNVPTDVQKFLRMWNSLGGQYVKYEDIERHDMLNLDAYVHITSPIRRLVDLLNIIIIQDSLGLLPLTGDRLSFVEKWTNPSSFAYINQTMKSIRKVQNNCSLLNICSTELLEKIHEGFIFDKIRSDDKSYKYMVYFPEFKMVNQFISTLDKDFLSQQKFKLYIFMDENQLKQKIRIEIQ</sequence>
<reference evidence="2" key="1">
    <citation type="journal article" date="2020" name="Nature">
        <title>Giant virus diversity and host interactions through global metagenomics.</title>
        <authorList>
            <person name="Schulz F."/>
            <person name="Roux S."/>
            <person name="Paez-Espino D."/>
            <person name="Jungbluth S."/>
            <person name="Walsh D.A."/>
            <person name="Denef V.J."/>
            <person name="McMahon K.D."/>
            <person name="Konstantinidis K.T."/>
            <person name="Eloe-Fadrosh E.A."/>
            <person name="Kyrpides N.C."/>
            <person name="Woyke T."/>
        </authorList>
    </citation>
    <scope>NUCLEOTIDE SEQUENCE</scope>
    <source>
        <strain evidence="2">GVMAG-M-3300020185-33</strain>
    </source>
</reference>
<accession>A0A6C0C5P3</accession>
<dbReference type="AlphaFoldDB" id="A0A6C0C5P3"/>